<organism evidence="1 2">
    <name type="scientific">Flavobacterium alkalisoli</name>
    <dbReference type="NCBI Taxonomy" id="2602769"/>
    <lineage>
        <taxon>Bacteria</taxon>
        <taxon>Pseudomonadati</taxon>
        <taxon>Bacteroidota</taxon>
        <taxon>Flavobacteriia</taxon>
        <taxon>Flavobacteriales</taxon>
        <taxon>Flavobacteriaceae</taxon>
        <taxon>Flavobacterium</taxon>
    </lineage>
</organism>
<dbReference type="EMBL" id="CP042831">
    <property type="protein sequence ID" value="QEE49197.1"/>
    <property type="molecule type" value="Genomic_DNA"/>
</dbReference>
<name>A0A5B9FWY3_9FLAO</name>
<dbReference type="AlphaFoldDB" id="A0A5B9FWY3"/>
<reference evidence="1 2" key="1">
    <citation type="submission" date="2019-08" db="EMBL/GenBank/DDBJ databases">
        <title>Flavobacterium alkalisoli sp. nov., isolated from rhizosphere soil of Suaeda salsa.</title>
        <authorList>
            <person name="Sun J.-Q."/>
            <person name="Xu L."/>
        </authorList>
    </citation>
    <scope>NUCLEOTIDE SEQUENCE [LARGE SCALE GENOMIC DNA]</scope>
    <source>
        <strain evidence="1 2">XS-5</strain>
    </source>
</reference>
<dbReference type="KEGG" id="fak:FUA48_06265"/>
<proteinExistence type="predicted"/>
<sequence length="164" mass="17876">MKKIFLTLLLLLSLIGYAQKPIYIQNMTSISASIYIEATGSQMPGCATKVSTTLTLLAGTSVSLNSFNSAPSNMWQLGGTTYTNAQATGMYGLAQWEYVRYDPLKCACGAFVSDNNVCYTFTNGNGYYNYAPCSQCISQCNDAPCQTYASWVDMGSYISVVFHN</sequence>
<evidence type="ECO:0000313" key="1">
    <source>
        <dbReference type="EMBL" id="QEE49197.1"/>
    </source>
</evidence>
<keyword evidence="2" id="KW-1185">Reference proteome</keyword>
<dbReference type="Proteomes" id="UP000321222">
    <property type="component" value="Chromosome"/>
</dbReference>
<gene>
    <name evidence="1" type="ORF">FUA48_06265</name>
</gene>
<evidence type="ECO:0000313" key="2">
    <source>
        <dbReference type="Proteomes" id="UP000321222"/>
    </source>
</evidence>
<dbReference type="RefSeq" id="WP_147582747.1">
    <property type="nucleotide sequence ID" value="NZ_CP042831.1"/>
</dbReference>
<protein>
    <submittedName>
        <fullName evidence="1">Uncharacterized protein</fullName>
    </submittedName>
</protein>
<accession>A0A5B9FWY3</accession>